<sequence>MQLFLMNKVNGTWKLDLHPESRKYEVRKTQLLDSIISQIGLSLSLSLSLNPKSPLNLHSSIPRVHSR</sequence>
<reference evidence="2" key="1">
    <citation type="journal article" date="2018" name="Gigascience">
        <title>Genome assembly of the Pink Ipe (Handroanthus impetiginosus, Bignoniaceae), a highly valued, ecologically keystone Neotropical timber forest tree.</title>
        <authorList>
            <person name="Silva-Junior O.B."/>
            <person name="Grattapaglia D."/>
            <person name="Novaes E."/>
            <person name="Collevatti R.G."/>
        </authorList>
    </citation>
    <scope>NUCLEOTIDE SEQUENCE [LARGE SCALE GENOMIC DNA]</scope>
    <source>
        <strain evidence="2">cv. UFG-1</strain>
    </source>
</reference>
<dbReference type="EMBL" id="NKXS01003083">
    <property type="protein sequence ID" value="PIN10915.1"/>
    <property type="molecule type" value="Genomic_DNA"/>
</dbReference>
<keyword evidence="2" id="KW-1185">Reference proteome</keyword>
<dbReference type="AlphaFoldDB" id="A0A2G9H0A1"/>
<comment type="caution">
    <text evidence="1">The sequence shown here is derived from an EMBL/GenBank/DDBJ whole genome shotgun (WGS) entry which is preliminary data.</text>
</comment>
<gene>
    <name evidence="1" type="ORF">CDL12_16489</name>
</gene>
<organism evidence="1 2">
    <name type="scientific">Handroanthus impetiginosus</name>
    <dbReference type="NCBI Taxonomy" id="429701"/>
    <lineage>
        <taxon>Eukaryota</taxon>
        <taxon>Viridiplantae</taxon>
        <taxon>Streptophyta</taxon>
        <taxon>Embryophyta</taxon>
        <taxon>Tracheophyta</taxon>
        <taxon>Spermatophyta</taxon>
        <taxon>Magnoliopsida</taxon>
        <taxon>eudicotyledons</taxon>
        <taxon>Gunneridae</taxon>
        <taxon>Pentapetalae</taxon>
        <taxon>asterids</taxon>
        <taxon>lamiids</taxon>
        <taxon>Lamiales</taxon>
        <taxon>Bignoniaceae</taxon>
        <taxon>Crescentiina</taxon>
        <taxon>Tabebuia alliance</taxon>
        <taxon>Handroanthus</taxon>
    </lineage>
</organism>
<accession>A0A2G9H0A1</accession>
<dbReference type="Proteomes" id="UP000231279">
    <property type="component" value="Unassembled WGS sequence"/>
</dbReference>
<evidence type="ECO:0000313" key="2">
    <source>
        <dbReference type="Proteomes" id="UP000231279"/>
    </source>
</evidence>
<protein>
    <submittedName>
        <fullName evidence="1">Uncharacterized protein</fullName>
    </submittedName>
</protein>
<evidence type="ECO:0000313" key="1">
    <source>
        <dbReference type="EMBL" id="PIN10915.1"/>
    </source>
</evidence>
<name>A0A2G9H0A1_9LAMI</name>
<proteinExistence type="predicted"/>